<feature type="region of interest" description="Disordered" evidence="1">
    <location>
        <begin position="45"/>
        <end position="73"/>
    </location>
</feature>
<protein>
    <submittedName>
        <fullName evidence="2">Uncharacterized protein</fullName>
    </submittedName>
</protein>
<evidence type="ECO:0000313" key="2">
    <source>
        <dbReference type="EMBL" id="MEX6691227.1"/>
    </source>
</evidence>
<organism evidence="2 3">
    <name type="scientific">Danxiaibacter flavus</name>
    <dbReference type="NCBI Taxonomy" id="3049108"/>
    <lineage>
        <taxon>Bacteria</taxon>
        <taxon>Pseudomonadati</taxon>
        <taxon>Bacteroidota</taxon>
        <taxon>Chitinophagia</taxon>
        <taxon>Chitinophagales</taxon>
        <taxon>Chitinophagaceae</taxon>
        <taxon>Danxiaibacter</taxon>
    </lineage>
</organism>
<dbReference type="RefSeq" id="WP_369332643.1">
    <property type="nucleotide sequence ID" value="NZ_JAULBC010000015.1"/>
</dbReference>
<accession>A0ABV3ZMW6</accession>
<dbReference type="EMBL" id="JAULBC010000015">
    <property type="protein sequence ID" value="MEX6691227.1"/>
    <property type="molecule type" value="Genomic_DNA"/>
</dbReference>
<comment type="caution">
    <text evidence="2">The sequence shown here is derived from an EMBL/GenBank/DDBJ whole genome shotgun (WGS) entry which is preliminary data.</text>
</comment>
<evidence type="ECO:0000313" key="3">
    <source>
        <dbReference type="Proteomes" id="UP001560573"/>
    </source>
</evidence>
<reference evidence="2 3" key="1">
    <citation type="submission" date="2023-07" db="EMBL/GenBank/DDBJ databases">
        <authorList>
            <person name="Lian W.-H."/>
        </authorList>
    </citation>
    <scope>NUCLEOTIDE SEQUENCE [LARGE SCALE GENOMIC DNA]</scope>
    <source>
        <strain evidence="2 3">SYSU DXS3180</strain>
    </source>
</reference>
<name>A0ABV3ZMW6_9BACT</name>
<gene>
    <name evidence="2" type="ORF">QTN47_27205</name>
</gene>
<evidence type="ECO:0000256" key="1">
    <source>
        <dbReference type="SAM" id="MobiDB-lite"/>
    </source>
</evidence>
<sequence>MYLKETIVKAWGTAPANQEVKLIAEHGEVLIIEAQDGNRFSVKRDLVSSDEQETTIQESKEEPVKVQESARQIKSVRSKPISTPIPQQTTLF</sequence>
<proteinExistence type="predicted"/>
<keyword evidence="3" id="KW-1185">Reference proteome</keyword>
<dbReference type="Proteomes" id="UP001560573">
    <property type="component" value="Unassembled WGS sequence"/>
</dbReference>